<name>A0A2G9H1X3_9LAMI</name>
<sequence>MKKDVLFLCEWFDPTPYKLVEVRRRGRYRKYDLFIIAQQVRQDKFNWWIVSKTKTSGGVEVEDSPKVAYQNDMLLPVDTIMLDELCENPLDHSNPIEAISDDVEDEVELVEDKDELGDKETSESGNSAGD</sequence>
<reference evidence="3" key="1">
    <citation type="journal article" date="2018" name="Gigascience">
        <title>Genome assembly of the Pink Ipe (Handroanthus impetiginosus, Bignoniaceae), a highly valued, ecologically keystone Neotropical timber forest tree.</title>
        <authorList>
            <person name="Silva-Junior O.B."/>
            <person name="Grattapaglia D."/>
            <person name="Novaes E."/>
            <person name="Collevatti R.G."/>
        </authorList>
    </citation>
    <scope>NUCLEOTIDE SEQUENCE [LARGE SCALE GENOMIC DNA]</scope>
    <source>
        <strain evidence="3">cv. UFG-1</strain>
    </source>
</reference>
<dbReference type="EMBL" id="NKXS01002923">
    <property type="protein sequence ID" value="PIN11529.1"/>
    <property type="molecule type" value="Genomic_DNA"/>
</dbReference>
<dbReference type="AlphaFoldDB" id="A0A2G9H1X3"/>
<feature type="region of interest" description="Disordered" evidence="1">
    <location>
        <begin position="92"/>
        <end position="130"/>
    </location>
</feature>
<evidence type="ECO:0000313" key="3">
    <source>
        <dbReference type="Proteomes" id="UP000231279"/>
    </source>
</evidence>
<accession>A0A2G9H1X3</accession>
<evidence type="ECO:0000313" key="2">
    <source>
        <dbReference type="EMBL" id="PIN11529.1"/>
    </source>
</evidence>
<proteinExistence type="predicted"/>
<evidence type="ECO:0008006" key="4">
    <source>
        <dbReference type="Google" id="ProtNLM"/>
    </source>
</evidence>
<keyword evidence="3" id="KW-1185">Reference proteome</keyword>
<comment type="caution">
    <text evidence="2">The sequence shown here is derived from an EMBL/GenBank/DDBJ whole genome shotgun (WGS) entry which is preliminary data.</text>
</comment>
<dbReference type="OrthoDB" id="1719384at2759"/>
<evidence type="ECO:0000256" key="1">
    <source>
        <dbReference type="SAM" id="MobiDB-lite"/>
    </source>
</evidence>
<organism evidence="2 3">
    <name type="scientific">Handroanthus impetiginosus</name>
    <dbReference type="NCBI Taxonomy" id="429701"/>
    <lineage>
        <taxon>Eukaryota</taxon>
        <taxon>Viridiplantae</taxon>
        <taxon>Streptophyta</taxon>
        <taxon>Embryophyta</taxon>
        <taxon>Tracheophyta</taxon>
        <taxon>Spermatophyta</taxon>
        <taxon>Magnoliopsida</taxon>
        <taxon>eudicotyledons</taxon>
        <taxon>Gunneridae</taxon>
        <taxon>Pentapetalae</taxon>
        <taxon>asterids</taxon>
        <taxon>lamiids</taxon>
        <taxon>Lamiales</taxon>
        <taxon>Bignoniaceae</taxon>
        <taxon>Crescentiina</taxon>
        <taxon>Tabebuia alliance</taxon>
        <taxon>Handroanthus</taxon>
    </lineage>
</organism>
<feature type="compositionally biased region" description="Acidic residues" evidence="1">
    <location>
        <begin position="99"/>
        <end position="115"/>
    </location>
</feature>
<dbReference type="Proteomes" id="UP000231279">
    <property type="component" value="Unassembled WGS sequence"/>
</dbReference>
<gene>
    <name evidence="2" type="ORF">CDL12_15867</name>
</gene>
<protein>
    <recommendedName>
        <fullName evidence="4">DUF4216 domain-containing protein</fullName>
    </recommendedName>
</protein>